<dbReference type="PANTHER" id="PTHR11360:SF312">
    <property type="entry name" value="KARMOISIN, ISOFORM B"/>
    <property type="match status" value="1"/>
</dbReference>
<dbReference type="EMBL" id="CAJPVJ010007508">
    <property type="protein sequence ID" value="CAG2171291.1"/>
    <property type="molecule type" value="Genomic_DNA"/>
</dbReference>
<dbReference type="InterPro" id="IPR036259">
    <property type="entry name" value="MFS_trans_sf"/>
</dbReference>
<dbReference type="PANTHER" id="PTHR11360">
    <property type="entry name" value="MONOCARBOXYLATE TRANSPORTER"/>
    <property type="match status" value="1"/>
</dbReference>
<feature type="transmembrane region" description="Helical" evidence="1">
    <location>
        <begin position="12"/>
        <end position="37"/>
    </location>
</feature>
<dbReference type="OrthoDB" id="6499973at2759"/>
<name>A0A7R9M5Y7_9ACAR</name>
<evidence type="ECO:0000256" key="1">
    <source>
        <dbReference type="SAM" id="Phobius"/>
    </source>
</evidence>
<keyword evidence="1" id="KW-0812">Transmembrane</keyword>
<dbReference type="SUPFAM" id="SSF103473">
    <property type="entry name" value="MFS general substrate transporter"/>
    <property type="match status" value="1"/>
</dbReference>
<gene>
    <name evidence="2" type="ORF">ONB1V03_LOCUS10754</name>
</gene>
<reference evidence="2" key="1">
    <citation type="submission" date="2020-11" db="EMBL/GenBank/DDBJ databases">
        <authorList>
            <person name="Tran Van P."/>
        </authorList>
    </citation>
    <scope>NUCLEOTIDE SEQUENCE</scope>
</reference>
<keyword evidence="3" id="KW-1185">Reference proteome</keyword>
<dbReference type="InterPro" id="IPR050327">
    <property type="entry name" value="Proton-linked_MCT"/>
</dbReference>
<feature type="transmembrane region" description="Helical" evidence="1">
    <location>
        <begin position="134"/>
        <end position="155"/>
    </location>
</feature>
<feature type="transmembrane region" description="Helical" evidence="1">
    <location>
        <begin position="287"/>
        <end position="309"/>
    </location>
</feature>
<feature type="transmembrane region" description="Helical" evidence="1">
    <location>
        <begin position="199"/>
        <end position="218"/>
    </location>
</feature>
<keyword evidence="1" id="KW-0472">Membrane</keyword>
<protein>
    <recommendedName>
        <fullName evidence="4">Karmoisin</fullName>
    </recommendedName>
</protein>
<dbReference type="Proteomes" id="UP000728032">
    <property type="component" value="Unassembled WGS sequence"/>
</dbReference>
<feature type="transmembrane region" description="Helical" evidence="1">
    <location>
        <begin position="259"/>
        <end position="281"/>
    </location>
</feature>
<feature type="transmembrane region" description="Helical" evidence="1">
    <location>
        <begin position="44"/>
        <end position="66"/>
    </location>
</feature>
<dbReference type="GO" id="GO:0022857">
    <property type="term" value="F:transmembrane transporter activity"/>
    <property type="evidence" value="ECO:0007669"/>
    <property type="project" value="InterPro"/>
</dbReference>
<dbReference type="AlphaFoldDB" id="A0A7R9M5Y7"/>
<feature type="transmembrane region" description="Helical" evidence="1">
    <location>
        <begin position="167"/>
        <end position="187"/>
    </location>
</feature>
<proteinExistence type="predicted"/>
<keyword evidence="1" id="KW-1133">Transmembrane helix</keyword>
<dbReference type="InterPro" id="IPR011701">
    <property type="entry name" value="MFS"/>
</dbReference>
<dbReference type="Pfam" id="PF07690">
    <property type="entry name" value="MFS_1"/>
    <property type="match status" value="1"/>
</dbReference>
<accession>A0A7R9M5Y7</accession>
<sequence>MYMSSLSTSLSHLYLTYGVILGLGASLIYAPSLVILGHYFKRRLGLVNGLVTAGSSVFTVIMPILLKMLIESKGLQSTLEYLSLLMSALMICALTFKENIAFKSSACSSGDIEKSKPKSVAKNIVNGSLFRNKLYLFWSTTILISLFGYFVPFFHLVKHANDVNSEFNGEILVTCIGAFSCLGRFITGPIADISRVNRVVLQQIAFLSIGLLTILITVANSFGLLLICCGLGLFDGCFISLLGPIAFDLVGPENASQAIGLLLSFCSLPLTVGPPIAAYIYEIKGNYTMAFALAGIPPLLGAFLMFFIIKFQRDLRNRAKHSYEETNGFKPINGVKSSTNQLCASLVSNNI</sequence>
<feature type="transmembrane region" description="Helical" evidence="1">
    <location>
        <begin position="78"/>
        <end position="96"/>
    </location>
</feature>
<organism evidence="2">
    <name type="scientific">Oppiella nova</name>
    <dbReference type="NCBI Taxonomy" id="334625"/>
    <lineage>
        <taxon>Eukaryota</taxon>
        <taxon>Metazoa</taxon>
        <taxon>Ecdysozoa</taxon>
        <taxon>Arthropoda</taxon>
        <taxon>Chelicerata</taxon>
        <taxon>Arachnida</taxon>
        <taxon>Acari</taxon>
        <taxon>Acariformes</taxon>
        <taxon>Sarcoptiformes</taxon>
        <taxon>Oribatida</taxon>
        <taxon>Brachypylina</taxon>
        <taxon>Oppioidea</taxon>
        <taxon>Oppiidae</taxon>
        <taxon>Oppiella</taxon>
    </lineage>
</organism>
<dbReference type="Gene3D" id="1.20.1250.20">
    <property type="entry name" value="MFS general substrate transporter like domains"/>
    <property type="match status" value="2"/>
</dbReference>
<evidence type="ECO:0000313" key="2">
    <source>
        <dbReference type="EMBL" id="CAD7654104.1"/>
    </source>
</evidence>
<evidence type="ECO:0008006" key="4">
    <source>
        <dbReference type="Google" id="ProtNLM"/>
    </source>
</evidence>
<dbReference type="EMBL" id="OC922333">
    <property type="protein sequence ID" value="CAD7654104.1"/>
    <property type="molecule type" value="Genomic_DNA"/>
</dbReference>
<evidence type="ECO:0000313" key="3">
    <source>
        <dbReference type="Proteomes" id="UP000728032"/>
    </source>
</evidence>
<feature type="transmembrane region" description="Helical" evidence="1">
    <location>
        <begin position="224"/>
        <end position="247"/>
    </location>
</feature>